<name>A0A1G6U388_9RHOB</name>
<evidence type="ECO:0000313" key="3">
    <source>
        <dbReference type="EMBL" id="SDD35763.1"/>
    </source>
</evidence>
<feature type="compositionally biased region" description="Polar residues" evidence="1">
    <location>
        <begin position="425"/>
        <end position="434"/>
    </location>
</feature>
<dbReference type="Proteomes" id="UP000199344">
    <property type="component" value="Unassembled WGS sequence"/>
</dbReference>
<protein>
    <submittedName>
        <fullName evidence="3">Hint domain-containing protein</fullName>
    </submittedName>
</protein>
<dbReference type="InterPro" id="IPR036844">
    <property type="entry name" value="Hint_dom_sf"/>
</dbReference>
<gene>
    <name evidence="3" type="ORF">SAMN05421538_101447</name>
</gene>
<dbReference type="AlphaFoldDB" id="A0A1G6U388"/>
<feature type="compositionally biased region" description="Basic residues" evidence="1">
    <location>
        <begin position="413"/>
        <end position="424"/>
    </location>
</feature>
<dbReference type="SUPFAM" id="SSF51294">
    <property type="entry name" value="Hedgehog/intein (Hint) domain"/>
    <property type="match status" value="1"/>
</dbReference>
<sequence>MAILNLDILDGETKTIDSTNWTDGDTLNITALSSGTLVIDGVDVEIDNAASIAALSNPTFIAQNGGSLTLDKGALGLSVLSSMNFIVKDDSDITLREGTIGGGIADNLGGNISVSYEGENHTGTFTYKPSSVALLGTKTFTLNGMQETDAFTVEGRTNLKLDGSDADDAYDGTHLSLVSKGSALLGLVGVSDTIKLKIPMTADEFALFKADPDAYLTSDTFTFPGILKCFTRGTLIRTVRGDVPVEELAVGDLVMTRENGPQPIRWIASRKLDAFALSVCPKLRPIRIRAGALGQHSPTHDLRVSPQHRILIRSSIARRMFGTEEILVAAKQLLDIDGIDVASDLAGIEYFHLMFDAHEIVISNGAETESLFTGPEALRSIGRAAFRELVILFPQLRQSDRAAVSARPFAQGRKGRKLSARHAKNQQPLVTLDM</sequence>
<feature type="region of interest" description="Disordered" evidence="1">
    <location>
        <begin position="407"/>
        <end position="434"/>
    </location>
</feature>
<keyword evidence="4" id="KW-1185">Reference proteome</keyword>
<dbReference type="STRING" id="591205.SAMN05421538_101447"/>
<evidence type="ECO:0000259" key="2">
    <source>
        <dbReference type="Pfam" id="PF13403"/>
    </source>
</evidence>
<evidence type="ECO:0000256" key="1">
    <source>
        <dbReference type="SAM" id="MobiDB-lite"/>
    </source>
</evidence>
<dbReference type="EMBL" id="FNAH01000001">
    <property type="protein sequence ID" value="SDD35763.1"/>
    <property type="molecule type" value="Genomic_DNA"/>
</dbReference>
<dbReference type="Pfam" id="PF13403">
    <property type="entry name" value="Hint_2"/>
    <property type="match status" value="1"/>
</dbReference>
<evidence type="ECO:0000313" key="4">
    <source>
        <dbReference type="Proteomes" id="UP000199344"/>
    </source>
</evidence>
<reference evidence="3 4" key="1">
    <citation type="submission" date="2016-10" db="EMBL/GenBank/DDBJ databases">
        <authorList>
            <person name="de Groot N.N."/>
        </authorList>
    </citation>
    <scope>NUCLEOTIDE SEQUENCE [LARGE SCALE GENOMIC DNA]</scope>
    <source>
        <strain evidence="3 4">DSM 22220</strain>
    </source>
</reference>
<proteinExistence type="predicted"/>
<organism evidence="3 4">
    <name type="scientific">Paracoccus isoporae</name>
    <dbReference type="NCBI Taxonomy" id="591205"/>
    <lineage>
        <taxon>Bacteria</taxon>
        <taxon>Pseudomonadati</taxon>
        <taxon>Pseudomonadota</taxon>
        <taxon>Alphaproteobacteria</taxon>
        <taxon>Rhodobacterales</taxon>
        <taxon>Paracoccaceae</taxon>
        <taxon>Paracoccus</taxon>
    </lineage>
</organism>
<dbReference type="RefSeq" id="WP_245726932.1">
    <property type="nucleotide sequence ID" value="NZ_FNAH01000001.1"/>
</dbReference>
<accession>A0A1G6U388</accession>
<dbReference type="InterPro" id="IPR028992">
    <property type="entry name" value="Hedgehog/Intein_dom"/>
</dbReference>
<feature type="domain" description="Hedgehog/Intein (Hint)" evidence="2">
    <location>
        <begin position="229"/>
        <end position="374"/>
    </location>
</feature>
<dbReference type="Gene3D" id="2.170.16.10">
    <property type="entry name" value="Hedgehog/Intein (Hint) domain"/>
    <property type="match status" value="1"/>
</dbReference>